<dbReference type="EMBL" id="JBHSNS010000003">
    <property type="protein sequence ID" value="MFC5729024.1"/>
    <property type="molecule type" value="Genomic_DNA"/>
</dbReference>
<feature type="region of interest" description="Disordered" evidence="1">
    <location>
        <begin position="1"/>
        <end position="25"/>
    </location>
</feature>
<name>A0ABW0ZI34_9ACTN</name>
<dbReference type="RefSeq" id="WP_240769540.1">
    <property type="nucleotide sequence ID" value="NZ_JBHSNS010000003.1"/>
</dbReference>
<evidence type="ECO:0000256" key="1">
    <source>
        <dbReference type="SAM" id="MobiDB-lite"/>
    </source>
</evidence>
<proteinExistence type="predicted"/>
<keyword evidence="2" id="KW-0472">Membrane</keyword>
<feature type="transmembrane region" description="Helical" evidence="2">
    <location>
        <begin position="30"/>
        <end position="47"/>
    </location>
</feature>
<organism evidence="3 4">
    <name type="scientific">Nocardioides vastitatis</name>
    <dbReference type="NCBI Taxonomy" id="2568655"/>
    <lineage>
        <taxon>Bacteria</taxon>
        <taxon>Bacillati</taxon>
        <taxon>Actinomycetota</taxon>
        <taxon>Actinomycetes</taxon>
        <taxon>Propionibacteriales</taxon>
        <taxon>Nocardioidaceae</taxon>
        <taxon>Nocardioides</taxon>
    </lineage>
</organism>
<reference evidence="4" key="1">
    <citation type="journal article" date="2019" name="Int. J. Syst. Evol. Microbiol.">
        <title>The Global Catalogue of Microorganisms (GCM) 10K type strain sequencing project: providing services to taxonomists for standard genome sequencing and annotation.</title>
        <authorList>
            <consortium name="The Broad Institute Genomics Platform"/>
            <consortium name="The Broad Institute Genome Sequencing Center for Infectious Disease"/>
            <person name="Wu L."/>
            <person name="Ma J."/>
        </authorList>
    </citation>
    <scope>NUCLEOTIDE SEQUENCE [LARGE SCALE GENOMIC DNA]</scope>
    <source>
        <strain evidence="4">YIM 94188</strain>
    </source>
</reference>
<comment type="caution">
    <text evidence="3">The sequence shown here is derived from an EMBL/GenBank/DDBJ whole genome shotgun (WGS) entry which is preliminary data.</text>
</comment>
<dbReference type="Pfam" id="PF11377">
    <property type="entry name" value="DUF3180"/>
    <property type="match status" value="1"/>
</dbReference>
<evidence type="ECO:0000313" key="3">
    <source>
        <dbReference type="EMBL" id="MFC5729024.1"/>
    </source>
</evidence>
<gene>
    <name evidence="3" type="ORF">ACFPQB_08835</name>
</gene>
<keyword evidence="4" id="KW-1185">Reference proteome</keyword>
<keyword evidence="2" id="KW-0812">Transmembrane</keyword>
<sequence>MSREGPAQEPDPPEEPEPTSSGSLRPTPPLSLVGWAVVGLVVGWAVHPVCERLGVVPPLVSVAQPLALLLLAAILGYVAWATHRTVQVRRGLLRPHQAVNRLVLARACALVAALVAGGYLGYGLTWIDDPAPLAEARMVRSFIASACAAAAAVAALLLERACRVRDDDGAPSA</sequence>
<protein>
    <submittedName>
        <fullName evidence="3">DUF3180 family protein</fullName>
    </submittedName>
</protein>
<dbReference type="Proteomes" id="UP001596072">
    <property type="component" value="Unassembled WGS sequence"/>
</dbReference>
<feature type="transmembrane region" description="Helical" evidence="2">
    <location>
        <begin position="59"/>
        <end position="82"/>
    </location>
</feature>
<keyword evidence="2" id="KW-1133">Transmembrane helix</keyword>
<dbReference type="InterPro" id="IPR021517">
    <property type="entry name" value="DUF3180"/>
</dbReference>
<feature type="transmembrane region" description="Helical" evidence="2">
    <location>
        <begin position="103"/>
        <end position="127"/>
    </location>
</feature>
<evidence type="ECO:0000256" key="2">
    <source>
        <dbReference type="SAM" id="Phobius"/>
    </source>
</evidence>
<accession>A0ABW0ZI34</accession>
<evidence type="ECO:0000313" key="4">
    <source>
        <dbReference type="Proteomes" id="UP001596072"/>
    </source>
</evidence>
<feature type="transmembrane region" description="Helical" evidence="2">
    <location>
        <begin position="139"/>
        <end position="158"/>
    </location>
</feature>